<gene>
    <name evidence="9" type="ORF">H9850_04355</name>
</gene>
<dbReference type="EMBL" id="DXEV01000087">
    <property type="protein sequence ID" value="HIX56688.1"/>
    <property type="molecule type" value="Genomic_DNA"/>
</dbReference>
<dbReference type="GO" id="GO:0005886">
    <property type="term" value="C:plasma membrane"/>
    <property type="evidence" value="ECO:0007669"/>
    <property type="project" value="UniProtKB-SubCell"/>
</dbReference>
<dbReference type="PANTHER" id="PTHR30625:SF11">
    <property type="entry name" value="MOTA_TOLQ_EXBB PROTON CHANNEL DOMAIN-CONTAINING PROTEIN"/>
    <property type="match status" value="1"/>
</dbReference>
<evidence type="ECO:0000256" key="5">
    <source>
        <dbReference type="ARBA" id="ARBA00023136"/>
    </source>
</evidence>
<keyword evidence="5 7" id="KW-0472">Membrane</keyword>
<dbReference type="InterPro" id="IPR002898">
    <property type="entry name" value="MotA_ExbB_proton_chnl"/>
</dbReference>
<evidence type="ECO:0000256" key="6">
    <source>
        <dbReference type="RuleBase" id="RU004057"/>
    </source>
</evidence>
<comment type="subcellular location">
    <subcellularLocation>
        <location evidence="1">Cell membrane</location>
        <topology evidence="1">Multi-pass membrane protein</topology>
    </subcellularLocation>
    <subcellularLocation>
        <location evidence="6">Membrane</location>
        <topology evidence="6">Multi-pass membrane protein</topology>
    </subcellularLocation>
</comment>
<keyword evidence="2" id="KW-1003">Cell membrane</keyword>
<keyword evidence="4 7" id="KW-1133">Transmembrane helix</keyword>
<dbReference type="Proteomes" id="UP000886829">
    <property type="component" value="Unassembled WGS sequence"/>
</dbReference>
<proteinExistence type="inferred from homology"/>
<feature type="transmembrane region" description="Helical" evidence="7">
    <location>
        <begin position="105"/>
        <end position="127"/>
    </location>
</feature>
<evidence type="ECO:0000256" key="4">
    <source>
        <dbReference type="ARBA" id="ARBA00022989"/>
    </source>
</evidence>
<feature type="domain" description="MotA/TolQ/ExbB proton channel" evidence="8">
    <location>
        <begin position="87"/>
        <end position="182"/>
    </location>
</feature>
<keyword evidence="6" id="KW-0653">Protein transport</keyword>
<evidence type="ECO:0000313" key="9">
    <source>
        <dbReference type="EMBL" id="HIX56688.1"/>
    </source>
</evidence>
<comment type="similarity">
    <text evidence="6">Belongs to the exbB/tolQ family.</text>
</comment>
<evidence type="ECO:0000256" key="1">
    <source>
        <dbReference type="ARBA" id="ARBA00004651"/>
    </source>
</evidence>
<feature type="transmembrane region" description="Helical" evidence="7">
    <location>
        <begin position="12"/>
        <end position="36"/>
    </location>
</feature>
<dbReference type="GO" id="GO:0017038">
    <property type="term" value="P:protein import"/>
    <property type="evidence" value="ECO:0007669"/>
    <property type="project" value="TreeGrafter"/>
</dbReference>
<keyword evidence="3 7" id="KW-0812">Transmembrane</keyword>
<reference evidence="9" key="2">
    <citation type="submission" date="2021-04" db="EMBL/GenBank/DDBJ databases">
        <authorList>
            <person name="Gilroy R."/>
        </authorList>
    </citation>
    <scope>NUCLEOTIDE SEQUENCE</scope>
    <source>
        <strain evidence="9">USASDec5-558</strain>
    </source>
</reference>
<protein>
    <submittedName>
        <fullName evidence="9">MotA/TolQ/ExbB proton channel family protein</fullName>
    </submittedName>
</protein>
<accession>A0A9D1WCU0</accession>
<evidence type="ECO:0000256" key="3">
    <source>
        <dbReference type="ARBA" id="ARBA00022692"/>
    </source>
</evidence>
<reference evidence="9" key="1">
    <citation type="journal article" date="2021" name="PeerJ">
        <title>Extensive microbial diversity within the chicken gut microbiome revealed by metagenomics and culture.</title>
        <authorList>
            <person name="Gilroy R."/>
            <person name="Ravi A."/>
            <person name="Getino M."/>
            <person name="Pursley I."/>
            <person name="Horton D.L."/>
            <person name="Alikhan N.F."/>
            <person name="Baker D."/>
            <person name="Gharbi K."/>
            <person name="Hall N."/>
            <person name="Watson M."/>
            <person name="Adriaenssens E.M."/>
            <person name="Foster-Nyarko E."/>
            <person name="Jarju S."/>
            <person name="Secka A."/>
            <person name="Antonio M."/>
            <person name="Oren A."/>
            <person name="Chaudhuri R.R."/>
            <person name="La Ragione R."/>
            <person name="Hildebrand F."/>
            <person name="Pallen M.J."/>
        </authorList>
    </citation>
    <scope>NUCLEOTIDE SEQUENCE</scope>
    <source>
        <strain evidence="9">USASDec5-558</strain>
    </source>
</reference>
<dbReference type="AlphaFoldDB" id="A0A9D1WCU0"/>
<keyword evidence="6" id="KW-0813">Transport</keyword>
<feature type="transmembrane region" description="Helical" evidence="7">
    <location>
        <begin position="147"/>
        <end position="173"/>
    </location>
</feature>
<evidence type="ECO:0000259" key="8">
    <source>
        <dbReference type="Pfam" id="PF01618"/>
    </source>
</evidence>
<dbReference type="PANTHER" id="PTHR30625">
    <property type="entry name" value="PROTEIN TOLQ"/>
    <property type="match status" value="1"/>
</dbReference>
<name>A0A9D1WCU0_9GAMM</name>
<evidence type="ECO:0000313" key="10">
    <source>
        <dbReference type="Proteomes" id="UP000886829"/>
    </source>
</evidence>
<dbReference type="InterPro" id="IPR050790">
    <property type="entry name" value="ExbB/TolQ_transport"/>
</dbReference>
<evidence type="ECO:0000256" key="7">
    <source>
        <dbReference type="SAM" id="Phobius"/>
    </source>
</evidence>
<organism evidence="9 10">
    <name type="scientific">Candidatus Anaerobiospirillum pullistercoris</name>
    <dbReference type="NCBI Taxonomy" id="2838452"/>
    <lineage>
        <taxon>Bacteria</taxon>
        <taxon>Pseudomonadati</taxon>
        <taxon>Pseudomonadota</taxon>
        <taxon>Gammaproteobacteria</taxon>
        <taxon>Aeromonadales</taxon>
        <taxon>Succinivibrionaceae</taxon>
        <taxon>Anaerobiospirillum</taxon>
    </lineage>
</organism>
<comment type="caution">
    <text evidence="9">The sequence shown here is derived from an EMBL/GenBank/DDBJ whole genome shotgun (WGS) entry which is preliminary data.</text>
</comment>
<dbReference type="Pfam" id="PF01618">
    <property type="entry name" value="MotA_ExbB"/>
    <property type="match status" value="1"/>
</dbReference>
<sequence length="193" mass="21088">MLDFYYQVGYSGLFLLLIGIVGLFMAIRGTVLVLLIKKQGLAPNSIQNQIIITVQQCERSESQTTESHDANDFTNLTTPSSAPSRELIINTLMQVKMKGIYSSMYFLKLCAAIGPLLGLLGTVLGMVDVFSNLSAQTMPDPSMLAGGIWEALLTTVMGLTLAIPALIVHYFLLMNLRAMRNQINLAVSNIKLS</sequence>
<evidence type="ECO:0000256" key="2">
    <source>
        <dbReference type="ARBA" id="ARBA00022475"/>
    </source>
</evidence>